<dbReference type="InterPro" id="IPR043138">
    <property type="entry name" value="GGT_lsub"/>
</dbReference>
<evidence type="ECO:0000256" key="9">
    <source>
        <dbReference type="SAM" id="SignalP"/>
    </source>
</evidence>
<keyword evidence="8" id="KW-0865">Zymogen</keyword>
<dbReference type="HOGENOM" id="CLU_014813_0_3_6"/>
<evidence type="ECO:0000256" key="3">
    <source>
        <dbReference type="ARBA" id="ARBA00009381"/>
    </source>
</evidence>
<evidence type="ECO:0000256" key="4">
    <source>
        <dbReference type="ARBA" id="ARBA00023315"/>
    </source>
</evidence>
<proteinExistence type="inferred from homology"/>
<dbReference type="InterPro" id="IPR043137">
    <property type="entry name" value="GGT_ssub_C"/>
</dbReference>
<organism evidence="10 11">
    <name type="scientific">Legionella fallonii LLAP-10</name>
    <dbReference type="NCBI Taxonomy" id="1212491"/>
    <lineage>
        <taxon>Bacteria</taxon>
        <taxon>Pseudomonadati</taxon>
        <taxon>Pseudomonadota</taxon>
        <taxon>Gammaproteobacteria</taxon>
        <taxon>Legionellales</taxon>
        <taxon>Legionellaceae</taxon>
        <taxon>Legionella</taxon>
    </lineage>
</organism>
<evidence type="ECO:0000256" key="2">
    <source>
        <dbReference type="ARBA" id="ARBA00001089"/>
    </source>
</evidence>
<dbReference type="InterPro" id="IPR051792">
    <property type="entry name" value="GGT_bact"/>
</dbReference>
<evidence type="ECO:0000256" key="6">
    <source>
        <dbReference type="PIRSR" id="PIRSR600101-1"/>
    </source>
</evidence>
<comment type="PTM">
    <text evidence="8">Cleaved by autocatalysis into a large and a small subunit.</text>
</comment>
<keyword evidence="8 10" id="KW-0378">Hydrolase</keyword>
<comment type="pathway">
    <text evidence="8">Sulfur metabolism; glutathione metabolism.</text>
</comment>
<evidence type="ECO:0000256" key="5">
    <source>
        <dbReference type="ARBA" id="ARBA00047417"/>
    </source>
</evidence>
<feature type="binding site" evidence="7">
    <location>
        <position position="474"/>
    </location>
    <ligand>
        <name>L-glutamate</name>
        <dbReference type="ChEBI" id="CHEBI:29985"/>
    </ligand>
</feature>
<dbReference type="AlphaFoldDB" id="A0A098G0B9"/>
<dbReference type="EC" id="2.3.2.2" evidence="8"/>
<dbReference type="EC" id="3.4.19.13" evidence="8"/>
<feature type="chain" id="PRO_5001942524" description="Glutathione hydrolase proenzyme" evidence="9">
    <location>
        <begin position="29"/>
        <end position="582"/>
    </location>
</feature>
<dbReference type="RefSeq" id="WP_052673818.1">
    <property type="nucleotide sequence ID" value="NZ_LN614827.1"/>
</dbReference>
<dbReference type="PANTHER" id="PTHR43199:SF6">
    <property type="entry name" value="GLUTATHIONE HYDROLASE PROENZYME"/>
    <property type="match status" value="1"/>
</dbReference>
<reference evidence="11" key="1">
    <citation type="submission" date="2014-09" db="EMBL/GenBank/DDBJ databases">
        <authorList>
            <person name="Gomez-Valero L."/>
        </authorList>
    </citation>
    <scope>NUCLEOTIDE SEQUENCE [LARGE SCALE GENOMIC DNA]</scope>
    <source>
        <strain evidence="11">ATCC700992</strain>
    </source>
</reference>
<dbReference type="STRING" id="1212491.LFA_0449"/>
<keyword evidence="11" id="KW-1185">Reference proteome</keyword>
<feature type="binding site" evidence="7">
    <location>
        <begin position="400"/>
        <end position="402"/>
    </location>
    <ligand>
        <name>L-glutamate</name>
        <dbReference type="ChEBI" id="CHEBI:29985"/>
    </ligand>
</feature>
<dbReference type="PRINTS" id="PR01210">
    <property type="entry name" value="GGTRANSPTASE"/>
</dbReference>
<sequence length="582" mass="62691">MKGKHESFKFLKAIKFWGLIFVSSLATSAYSQSYPDHPPGYAVASAHPLATNAGLEVLNQGGNAFDAAIAVAATLAVVAPYHSGLGGGGFWLLHLEQEHKNIFIDGRETAPKAASQDMYLGADGKVIPELSLNGGLAAAIPGQPAALVYMAKNYGRLPLSKTLAPAIKIAEEGFFVDHQFRYFSSMGDRLAVLRKYPATAAIFLKNNQPYGLGERLVQTDLAHTLSVIAEKGDQGFYHGDIAKRLVQGVNAAGGIWTPEDLANYKIKLREPLVGAYHNMLIITAPPPSAGGIGLLTMLNILANYPLSSFSKLKWVHYLVEAMRLTYWQRDQFLADPDFVNIPVEHLISAENAKQLGTFINPDKALDSKTLQGSSATPKNTSTTHYSIIDAEGNRVSATITVNFIFGSGVIAEGTGVLLNDEMDDFSSKVGEQNVFGIVGSDKNTIAPGKRPLSSMTPTFLELPGRVAIFGTPGGSRIPTMALLASLIFNDSYGAISMVSAMRFHHQYLPDVIQFEPDTFSSEIQEGLKAMGYQLMPLAQNYGDMQAITWDKEGNFLTVASDPRNIGLAAKVTSSSGGYGVKY</sequence>
<dbReference type="Gene3D" id="3.60.20.40">
    <property type="match status" value="1"/>
</dbReference>
<feature type="signal peptide" evidence="9">
    <location>
        <begin position="1"/>
        <end position="28"/>
    </location>
</feature>
<feature type="binding site" evidence="7">
    <location>
        <position position="424"/>
    </location>
    <ligand>
        <name>L-glutamate</name>
        <dbReference type="ChEBI" id="CHEBI:29985"/>
    </ligand>
</feature>
<keyword evidence="8 10" id="KW-0808">Transferase</keyword>
<dbReference type="SUPFAM" id="SSF56235">
    <property type="entry name" value="N-terminal nucleophile aminohydrolases (Ntn hydrolases)"/>
    <property type="match status" value="1"/>
</dbReference>
<dbReference type="OrthoDB" id="5297205at2"/>
<keyword evidence="9" id="KW-0732">Signal</keyword>
<evidence type="ECO:0000256" key="8">
    <source>
        <dbReference type="RuleBase" id="RU368036"/>
    </source>
</evidence>
<dbReference type="Pfam" id="PF01019">
    <property type="entry name" value="G_glu_transpept"/>
    <property type="match status" value="1"/>
</dbReference>
<dbReference type="Gene3D" id="1.10.246.130">
    <property type="match status" value="1"/>
</dbReference>
<evidence type="ECO:0000313" key="11">
    <source>
        <dbReference type="Proteomes" id="UP000032430"/>
    </source>
</evidence>
<feature type="active site" description="Nucleophile" evidence="6">
    <location>
        <position position="382"/>
    </location>
</feature>
<evidence type="ECO:0000256" key="7">
    <source>
        <dbReference type="PIRSR" id="PIRSR600101-2"/>
    </source>
</evidence>
<comment type="subunit">
    <text evidence="8">This enzyme consists of two polypeptide chains, which are synthesized in precursor form from a single polypeptide.</text>
</comment>
<evidence type="ECO:0000313" key="10">
    <source>
        <dbReference type="EMBL" id="CEG55913.1"/>
    </source>
</evidence>
<dbReference type="GO" id="GO:0006751">
    <property type="term" value="P:glutathione catabolic process"/>
    <property type="evidence" value="ECO:0007669"/>
    <property type="project" value="UniProtKB-UniRule"/>
</dbReference>
<dbReference type="InterPro" id="IPR055262">
    <property type="entry name" value="GGT_CS"/>
</dbReference>
<comment type="catalytic activity">
    <reaction evidence="2 8">
        <text>glutathione + H2O = L-cysteinylglycine + L-glutamate</text>
        <dbReference type="Rhea" id="RHEA:28807"/>
        <dbReference type="ChEBI" id="CHEBI:15377"/>
        <dbReference type="ChEBI" id="CHEBI:29985"/>
        <dbReference type="ChEBI" id="CHEBI:57925"/>
        <dbReference type="ChEBI" id="CHEBI:61694"/>
        <dbReference type="EC" id="3.4.19.13"/>
    </reaction>
</comment>
<keyword evidence="4 8" id="KW-0012">Acyltransferase</keyword>
<dbReference type="PROSITE" id="PS00462">
    <property type="entry name" value="G_GLU_TRANSPEPTIDASE"/>
    <property type="match status" value="1"/>
</dbReference>
<feature type="binding site" evidence="7">
    <location>
        <begin position="453"/>
        <end position="454"/>
    </location>
    <ligand>
        <name>L-glutamate</name>
        <dbReference type="ChEBI" id="CHEBI:29985"/>
    </ligand>
</feature>
<dbReference type="GO" id="GO:0006750">
    <property type="term" value="P:glutathione biosynthetic process"/>
    <property type="evidence" value="ECO:0007669"/>
    <property type="project" value="UniProtKB-KW"/>
</dbReference>
<dbReference type="GO" id="GO:0103068">
    <property type="term" value="F:leukotriene C4 gamma-glutamyl transferase activity"/>
    <property type="evidence" value="ECO:0007669"/>
    <property type="project" value="UniProtKB-EC"/>
</dbReference>
<comment type="similarity">
    <text evidence="3 8">Belongs to the gamma-glutamyltransferase family.</text>
</comment>
<gene>
    <name evidence="10" type="primary">ggt</name>
    <name evidence="10" type="ORF">LFA_0449</name>
</gene>
<keyword evidence="8" id="KW-0317">Glutathione biosynthesis</keyword>
<name>A0A098G0B9_9GAMM</name>
<dbReference type="KEGG" id="lfa:LFA_0449"/>
<dbReference type="InterPro" id="IPR000101">
    <property type="entry name" value="GGT_peptidase"/>
</dbReference>
<accession>A0A098G0B9</accession>
<dbReference type="PANTHER" id="PTHR43199">
    <property type="entry name" value="GLUTATHIONE HYDROLASE"/>
    <property type="match status" value="1"/>
</dbReference>
<dbReference type="NCBIfam" id="TIGR00066">
    <property type="entry name" value="g_glut_trans"/>
    <property type="match status" value="1"/>
</dbReference>
<dbReference type="GO" id="GO:0036374">
    <property type="term" value="F:glutathione hydrolase activity"/>
    <property type="evidence" value="ECO:0007669"/>
    <property type="project" value="UniProtKB-UniRule"/>
</dbReference>
<dbReference type="Proteomes" id="UP000032430">
    <property type="component" value="Chromosome I"/>
</dbReference>
<comment type="catalytic activity">
    <reaction evidence="5 8">
        <text>an N-terminal (5-L-glutamyl)-[peptide] + an alpha-amino acid = 5-L-glutamyl amino acid + an N-terminal L-alpha-aminoacyl-[peptide]</text>
        <dbReference type="Rhea" id="RHEA:23904"/>
        <dbReference type="Rhea" id="RHEA-COMP:9780"/>
        <dbReference type="Rhea" id="RHEA-COMP:9795"/>
        <dbReference type="ChEBI" id="CHEBI:77644"/>
        <dbReference type="ChEBI" id="CHEBI:78597"/>
        <dbReference type="ChEBI" id="CHEBI:78599"/>
        <dbReference type="ChEBI" id="CHEBI:78608"/>
        <dbReference type="EC" id="2.3.2.2"/>
    </reaction>
</comment>
<protein>
    <recommendedName>
        <fullName evidence="8">Glutathione hydrolase proenzyme</fullName>
        <ecNumber evidence="8">2.3.2.2</ecNumber>
        <ecNumber evidence="8">3.4.19.13</ecNumber>
    </recommendedName>
    <component>
        <recommendedName>
            <fullName evidence="8">Glutathione hydrolase large chain</fullName>
        </recommendedName>
    </component>
    <component>
        <recommendedName>
            <fullName evidence="8">Glutathione hydrolase small chain</fullName>
        </recommendedName>
    </component>
</protein>
<evidence type="ECO:0000256" key="1">
    <source>
        <dbReference type="ARBA" id="ARBA00001049"/>
    </source>
</evidence>
<dbReference type="UniPathway" id="UPA00204"/>
<dbReference type="EMBL" id="LN614827">
    <property type="protein sequence ID" value="CEG55913.1"/>
    <property type="molecule type" value="Genomic_DNA"/>
</dbReference>
<dbReference type="InterPro" id="IPR029055">
    <property type="entry name" value="Ntn_hydrolases_N"/>
</dbReference>
<feature type="binding site" evidence="7">
    <location>
        <position position="107"/>
    </location>
    <ligand>
        <name>L-glutamate</name>
        <dbReference type="ChEBI" id="CHEBI:29985"/>
    </ligand>
</feature>
<comment type="catalytic activity">
    <reaction evidence="1 8">
        <text>an S-substituted glutathione + H2O = an S-substituted L-cysteinylglycine + L-glutamate</text>
        <dbReference type="Rhea" id="RHEA:59468"/>
        <dbReference type="ChEBI" id="CHEBI:15377"/>
        <dbReference type="ChEBI" id="CHEBI:29985"/>
        <dbReference type="ChEBI" id="CHEBI:90779"/>
        <dbReference type="ChEBI" id="CHEBI:143103"/>
        <dbReference type="EC" id="3.4.19.13"/>
    </reaction>
</comment>